<evidence type="ECO:0000259" key="3">
    <source>
        <dbReference type="PROSITE" id="PS51059"/>
    </source>
</evidence>
<dbReference type="Gene3D" id="3.90.228.10">
    <property type="match status" value="1"/>
</dbReference>
<dbReference type="Proteomes" id="UP000677228">
    <property type="component" value="Unassembled WGS sequence"/>
</dbReference>
<keyword evidence="1" id="KW-0328">Glycosyltransferase</keyword>
<evidence type="ECO:0000259" key="2">
    <source>
        <dbReference type="PROSITE" id="PS50234"/>
    </source>
</evidence>
<keyword evidence="1" id="KW-0520">NAD</keyword>
<name>A0A8S2HYV5_9BILA</name>
<evidence type="ECO:0000313" key="5">
    <source>
        <dbReference type="EMBL" id="CAF0911746.1"/>
    </source>
</evidence>
<dbReference type="SUPFAM" id="SSF56399">
    <property type="entry name" value="ADP-ribosylation"/>
    <property type="match status" value="1"/>
</dbReference>
<dbReference type="PROSITE" id="PS51468">
    <property type="entry name" value="VIT"/>
    <property type="match status" value="1"/>
</dbReference>
<dbReference type="EMBL" id="CAJOBA010003719">
    <property type="protein sequence ID" value="CAF3690714.1"/>
    <property type="molecule type" value="Genomic_DNA"/>
</dbReference>
<feature type="domain" description="VIT" evidence="4">
    <location>
        <begin position="513"/>
        <end position="641"/>
    </location>
</feature>
<dbReference type="PROSITE" id="PS50234">
    <property type="entry name" value="VWFA"/>
    <property type="match status" value="1"/>
</dbReference>
<feature type="non-terminal residue" evidence="6">
    <location>
        <position position="1"/>
    </location>
</feature>
<dbReference type="SMART" id="SM00609">
    <property type="entry name" value="VIT"/>
    <property type="match status" value="1"/>
</dbReference>
<feature type="domain" description="PARP catalytic" evidence="3">
    <location>
        <begin position="275"/>
        <end position="480"/>
    </location>
</feature>
<organism evidence="6 7">
    <name type="scientific">Didymodactylos carnosus</name>
    <dbReference type="NCBI Taxonomy" id="1234261"/>
    <lineage>
        <taxon>Eukaryota</taxon>
        <taxon>Metazoa</taxon>
        <taxon>Spiralia</taxon>
        <taxon>Gnathifera</taxon>
        <taxon>Rotifera</taxon>
        <taxon>Eurotatoria</taxon>
        <taxon>Bdelloidea</taxon>
        <taxon>Philodinida</taxon>
        <taxon>Philodinidae</taxon>
        <taxon>Didymodactylos</taxon>
    </lineage>
</organism>
<reference evidence="6" key="1">
    <citation type="submission" date="2021-02" db="EMBL/GenBank/DDBJ databases">
        <authorList>
            <person name="Nowell W R."/>
        </authorList>
    </citation>
    <scope>NUCLEOTIDE SEQUENCE</scope>
</reference>
<dbReference type="GO" id="GO:0003950">
    <property type="term" value="F:NAD+ poly-ADP-ribosyltransferase activity"/>
    <property type="evidence" value="ECO:0007669"/>
    <property type="project" value="UniProtKB-UniRule"/>
</dbReference>
<gene>
    <name evidence="5" type="ORF">OVA965_LOCUS10158</name>
    <name evidence="6" type="ORF">TMI583_LOCUS10154</name>
</gene>
<dbReference type="InterPro" id="IPR013694">
    <property type="entry name" value="VIT"/>
</dbReference>
<dbReference type="InterPro" id="IPR012317">
    <property type="entry name" value="Poly(ADP-ribose)pol_cat_dom"/>
</dbReference>
<dbReference type="EC" id="2.4.2.-" evidence="1"/>
<keyword evidence="1" id="KW-0808">Transferase</keyword>
<accession>A0A8S2HYV5</accession>
<dbReference type="GO" id="GO:0005737">
    <property type="term" value="C:cytoplasm"/>
    <property type="evidence" value="ECO:0007669"/>
    <property type="project" value="TreeGrafter"/>
</dbReference>
<sequence length="1134" mass="129691">MLLRDADPSPSGNTLKGANIVKSKIDISKIKVWNYDDINLPKFDEANAVIAKWAIFKETNENSFVYFVLEIQVVPDNYHHQDEYHMRFRYEKQPITTDQNKNQIKIIQYMFTNDVNEQQQLFASYYNRIATMPRITKIKDMLPNNIGSKLLIQLLWHRRIDTQSIDDSICQLVESIWLESIGDLEEMLSVQPETITLKKIIEAEAVLLEQKRLLDTNIDTVSSEINTKFYSLIPHNSSFMLDLNNRRILTEKMNLCQMLRDMLTVNEITNWNIKASIEAKYRSLNCYINTIDKDSIEFGRITNMIKSSTNPNEEVIVHNIFEITRQTEAINFKATLNNQCQLFHGSKYSNFLGILSRGLLMPKIVVKEFGGTRSDIGHLGYGLYFSDSISTSLKYTVKSNQNGKRLLCICNVALGDSAQHYSYATDLTQPPENFHSVHGVQKTIDNHSMFEDNEYAIYNLDQQRLLYLVVVSWKPHDIISSVPTILPIIRDQIIDRQTSVEVPELIEDEVIQIAEQDYGLISAGQRLPLKEFHIRAQLVDVTAEVVLYQLYHNNSSRAIEAKYVFPLDEHSTVCGFEAHINNKVIVGIVKEKEQAKKEYREAIEKDYGAYLMDQEQPEVFSVSVGNLPPNCEVVIKITYVVELAIENDDIVFRLPAKVASWQSKMAIEDHNQTLLPSIGITATADSNKIQFSLKASITMPYEIRKLFSPTHRLRRKITDCQAMIELIDNIFDKDFILTITLTTIHIPRMLVETYASDSESRACMLTFYPKFDSEGQSTSTTEIIYIIDLSNSMDGNAQKQAKQLAHTFLSNMSIENNNNNILFNIVTFGSDSDECFPISSLLTKENLAKAKHFVLHSLDHRGNTDLFSVLYNYSLLPSYGGRNYILLSDGHLNDMKSILLLLKQKQMKYDRFFTCSISDTANKHDLKQLINSAGGGFGTVFDSNYRSKWKTKVLSILENVRQPCVNGIVIDWHTEQLDENNNFQFLQAPSHIHSLFNGMRLTVYGFINNCYKATLKANVNGHELTTTVFTSKITETTGKILHCLTARAIIDDWENGLLSTDDTVNELIKSQYKQHIIDLSTKYSIVSPFTSFVAIEERDKEDKNIQQGVNLLNIMVDKDIDLLPYIGWDGENSQ</sequence>
<evidence type="ECO:0000313" key="6">
    <source>
        <dbReference type="EMBL" id="CAF3690714.1"/>
    </source>
</evidence>
<dbReference type="InterPro" id="IPR031273">
    <property type="entry name" value="PARP4"/>
</dbReference>
<protein>
    <recommendedName>
        <fullName evidence="1">Poly [ADP-ribose] polymerase</fullName>
        <shortName evidence="1">PARP</shortName>
        <ecNumber evidence="1">2.4.2.-</ecNumber>
    </recommendedName>
</protein>
<dbReference type="PROSITE" id="PS51059">
    <property type="entry name" value="PARP_CATALYTIC"/>
    <property type="match status" value="1"/>
</dbReference>
<evidence type="ECO:0000256" key="1">
    <source>
        <dbReference type="RuleBase" id="RU362114"/>
    </source>
</evidence>
<evidence type="ECO:0000313" key="7">
    <source>
        <dbReference type="Proteomes" id="UP000682733"/>
    </source>
</evidence>
<dbReference type="InterPro" id="IPR002035">
    <property type="entry name" value="VWF_A"/>
</dbReference>
<dbReference type="Pfam" id="PF08487">
    <property type="entry name" value="VIT"/>
    <property type="match status" value="1"/>
</dbReference>
<evidence type="ECO:0000259" key="4">
    <source>
        <dbReference type="PROSITE" id="PS51468"/>
    </source>
</evidence>
<dbReference type="Gene3D" id="3.40.50.410">
    <property type="entry name" value="von Willebrand factor, type A domain"/>
    <property type="match status" value="1"/>
</dbReference>
<dbReference type="InterPro" id="IPR036616">
    <property type="entry name" value="Poly(ADP-ribose)pol_reg_dom_sf"/>
</dbReference>
<dbReference type="Proteomes" id="UP000682733">
    <property type="component" value="Unassembled WGS sequence"/>
</dbReference>
<proteinExistence type="predicted"/>
<dbReference type="EMBL" id="CAJNOK010003718">
    <property type="protein sequence ID" value="CAF0911746.1"/>
    <property type="molecule type" value="Genomic_DNA"/>
</dbReference>
<dbReference type="Pfam" id="PF00092">
    <property type="entry name" value="VWA"/>
    <property type="match status" value="1"/>
</dbReference>
<dbReference type="SUPFAM" id="SSF47587">
    <property type="entry name" value="Domain of poly(ADP-ribose) polymerase"/>
    <property type="match status" value="1"/>
</dbReference>
<dbReference type="PANTHER" id="PTHR46530">
    <property type="entry name" value="PROTEIN MONO-ADP-RIBOSYLTRANSFERASE PARP4"/>
    <property type="match status" value="1"/>
</dbReference>
<dbReference type="InterPro" id="IPR036465">
    <property type="entry name" value="vWFA_dom_sf"/>
</dbReference>
<dbReference type="SUPFAM" id="SSF53300">
    <property type="entry name" value="vWA-like"/>
    <property type="match status" value="1"/>
</dbReference>
<dbReference type="PANTHER" id="PTHR46530:SF1">
    <property type="entry name" value="PROTEIN MONO-ADP-RIBOSYLTRANSFERASE PARP4"/>
    <property type="match status" value="1"/>
</dbReference>
<dbReference type="AlphaFoldDB" id="A0A8S2HYV5"/>
<feature type="domain" description="VWFA" evidence="2">
    <location>
        <begin position="782"/>
        <end position="960"/>
    </location>
</feature>
<comment type="caution">
    <text evidence="6">The sequence shown here is derived from an EMBL/GenBank/DDBJ whole genome shotgun (WGS) entry which is preliminary data.</text>
</comment>
<dbReference type="Pfam" id="PF00644">
    <property type="entry name" value="PARP"/>
    <property type="match status" value="1"/>
</dbReference>